<name>A0ACD3ARX6_9AGAR</name>
<gene>
    <name evidence="1" type="ORF">BDN72DRAFT_841507</name>
</gene>
<keyword evidence="2" id="KW-1185">Reference proteome</keyword>
<evidence type="ECO:0000313" key="2">
    <source>
        <dbReference type="Proteomes" id="UP000308600"/>
    </source>
</evidence>
<dbReference type="EMBL" id="ML208346">
    <property type="protein sequence ID" value="TFK68708.1"/>
    <property type="molecule type" value="Genomic_DNA"/>
</dbReference>
<dbReference type="Proteomes" id="UP000308600">
    <property type="component" value="Unassembled WGS sequence"/>
</dbReference>
<proteinExistence type="predicted"/>
<organism evidence="1 2">
    <name type="scientific">Pluteus cervinus</name>
    <dbReference type="NCBI Taxonomy" id="181527"/>
    <lineage>
        <taxon>Eukaryota</taxon>
        <taxon>Fungi</taxon>
        <taxon>Dikarya</taxon>
        <taxon>Basidiomycota</taxon>
        <taxon>Agaricomycotina</taxon>
        <taxon>Agaricomycetes</taxon>
        <taxon>Agaricomycetidae</taxon>
        <taxon>Agaricales</taxon>
        <taxon>Pluteineae</taxon>
        <taxon>Pluteaceae</taxon>
        <taxon>Pluteus</taxon>
    </lineage>
</organism>
<reference evidence="1 2" key="1">
    <citation type="journal article" date="2019" name="Nat. Ecol. Evol.">
        <title>Megaphylogeny resolves global patterns of mushroom evolution.</title>
        <authorList>
            <person name="Varga T."/>
            <person name="Krizsan K."/>
            <person name="Foldi C."/>
            <person name="Dima B."/>
            <person name="Sanchez-Garcia M."/>
            <person name="Sanchez-Ramirez S."/>
            <person name="Szollosi G.J."/>
            <person name="Szarkandi J.G."/>
            <person name="Papp V."/>
            <person name="Albert L."/>
            <person name="Andreopoulos W."/>
            <person name="Angelini C."/>
            <person name="Antonin V."/>
            <person name="Barry K.W."/>
            <person name="Bougher N.L."/>
            <person name="Buchanan P."/>
            <person name="Buyck B."/>
            <person name="Bense V."/>
            <person name="Catcheside P."/>
            <person name="Chovatia M."/>
            <person name="Cooper J."/>
            <person name="Damon W."/>
            <person name="Desjardin D."/>
            <person name="Finy P."/>
            <person name="Geml J."/>
            <person name="Haridas S."/>
            <person name="Hughes K."/>
            <person name="Justo A."/>
            <person name="Karasinski D."/>
            <person name="Kautmanova I."/>
            <person name="Kiss B."/>
            <person name="Kocsube S."/>
            <person name="Kotiranta H."/>
            <person name="LaButti K.M."/>
            <person name="Lechner B.E."/>
            <person name="Liimatainen K."/>
            <person name="Lipzen A."/>
            <person name="Lukacs Z."/>
            <person name="Mihaltcheva S."/>
            <person name="Morgado L.N."/>
            <person name="Niskanen T."/>
            <person name="Noordeloos M.E."/>
            <person name="Ohm R.A."/>
            <person name="Ortiz-Santana B."/>
            <person name="Ovrebo C."/>
            <person name="Racz N."/>
            <person name="Riley R."/>
            <person name="Savchenko A."/>
            <person name="Shiryaev A."/>
            <person name="Soop K."/>
            <person name="Spirin V."/>
            <person name="Szebenyi C."/>
            <person name="Tomsovsky M."/>
            <person name="Tulloss R.E."/>
            <person name="Uehling J."/>
            <person name="Grigoriev I.V."/>
            <person name="Vagvolgyi C."/>
            <person name="Papp T."/>
            <person name="Martin F.M."/>
            <person name="Miettinen O."/>
            <person name="Hibbett D.S."/>
            <person name="Nagy L.G."/>
        </authorList>
    </citation>
    <scope>NUCLEOTIDE SEQUENCE [LARGE SCALE GENOMIC DNA]</scope>
    <source>
        <strain evidence="1 2">NL-1719</strain>
    </source>
</reference>
<protein>
    <submittedName>
        <fullName evidence="1">Uncharacterized protein</fullName>
    </submittedName>
</protein>
<evidence type="ECO:0000313" key="1">
    <source>
        <dbReference type="EMBL" id="TFK68708.1"/>
    </source>
</evidence>
<accession>A0ACD3ARX6</accession>
<sequence>MTIPFPNDILKPLWKPYNPALPALPSLPQQHDIKIGCVLVPPMISTSQVPRSLQAKASPIFLSSSKRKRLAEKLVDKPAADPDQGTPVDYDFSPLPRLDYGAGIILDPIIQPVPPRCREGLSRPQAVREPEPEGRKLPISIHYKVFARRVDLKPEVEGR</sequence>